<feature type="region of interest" description="Disordered" evidence="1">
    <location>
        <begin position="111"/>
        <end position="335"/>
    </location>
</feature>
<reference evidence="2" key="1">
    <citation type="journal article" date="2024" name="Gigascience">
        <title>Chromosome-level genome of the poultry shaft louse Menopon gallinae provides insight into the host-switching and adaptive evolution of parasitic lice.</title>
        <authorList>
            <person name="Xu Y."/>
            <person name="Ma L."/>
            <person name="Liu S."/>
            <person name="Liang Y."/>
            <person name="Liu Q."/>
            <person name="He Z."/>
            <person name="Tian L."/>
            <person name="Duan Y."/>
            <person name="Cai W."/>
            <person name="Li H."/>
            <person name="Song F."/>
        </authorList>
    </citation>
    <scope>NUCLEOTIDE SEQUENCE</scope>
    <source>
        <strain evidence="2">Cailab_2023a</strain>
    </source>
</reference>
<feature type="compositionally biased region" description="Low complexity" evidence="1">
    <location>
        <begin position="192"/>
        <end position="217"/>
    </location>
</feature>
<feature type="compositionally biased region" description="Basic and acidic residues" evidence="1">
    <location>
        <begin position="613"/>
        <end position="622"/>
    </location>
</feature>
<feature type="compositionally biased region" description="Basic and acidic residues" evidence="1">
    <location>
        <begin position="580"/>
        <end position="600"/>
    </location>
</feature>
<evidence type="ECO:0000256" key="1">
    <source>
        <dbReference type="SAM" id="MobiDB-lite"/>
    </source>
</evidence>
<feature type="region of interest" description="Disordered" evidence="1">
    <location>
        <begin position="563"/>
        <end position="622"/>
    </location>
</feature>
<evidence type="ECO:0000313" key="2">
    <source>
        <dbReference type="EMBL" id="KAL0281392.1"/>
    </source>
</evidence>
<sequence>MFLRRKEGSCDSKHPPAEKLKSDNLESGRGTGPVQNGSTPEAHAPVGRNSEGKPKPPVPPKRSTLTYGKACSVPPPNATTVAVTPSESTCEPCHPLTSHLVTVTTNILSPVSKGLPAPKSKTQRVLSTFLPALPPKTSKSPLVQSPNFPRYQNFEVEKPEAKTPPEANAEPKPVVSVKEPEKVSAEEEEAKSPPSSSTSKTSTSSSKISSSPTSTPARNEADADKTPDKPLSTPEFSPSQTPPPTPVTAQNPQPPAKPLRKSVSKPETTVSEAATNEAETVTAEEPSEEVKESESPPQSLYLDESNENTNTIKRAPSNKDRLNATTPKTRTKSPIRVSFAVDDPSSAQVPDEKLSRTKRATKELKNIIHQIEYSESDYCSDDNCRTCTVRKTSSLSRRRSVSPRTTLSRSFDTSEGYTSCCEEDGRFASRKSKIAARRSFERKSDGTRGLCSCPLDNFVIDNRVPISRPNSSIGDYCSDSKRSRSVGKVKKNSGTGIKTPFWNCGNYESPGLGLIVTISSDGIDKEPRRTVQFISGGPVVNFGLGGTLGRYTKSKSQDKTLKIAGNSFNSDRSASDFEETFEKSQEDQKDREKGPRRLQEVPKSIPLLQKQKSSGDLKEGYSNRCSDDFSHRYLSDTLKRNKSPGEVLEHFGKLATSVTTSEISKISNGKPETELVQKGAANQRHSHENFRTVPPASFNHPDPYQGSAFVQYIRETLPHQPNSLPSNPSASAFDKYIRPGSGRFDKSLILPQQPKSDKPSAFERLCGDKIYSSRRGIYGKKPTQTQSVSGSLDCVWNKPARPLKVESEDESNVESDSRPASCTYEINRPIYGIRIGYPNYAVLYPEKEKAASGIPRTSKKGIIESETPAASSQTVSLRIATPQNIRTTSPQYFNPRSLENYKLSPGFKTDLSTLYSGVFYTNPKQENASSSKLSSDSARILSEYGIKYYGTLPRSKVDNDSLSCSSEPMGTCGSSGRGTGSEVSVGRKAGNLATASRIPEEAPPGTTVTLPPQYHPTEEVLLQDDPQSNRSQPAIGLKQTPKARVSL</sequence>
<feature type="region of interest" description="Disordered" evidence="1">
    <location>
        <begin position="960"/>
        <end position="1047"/>
    </location>
</feature>
<feature type="compositionally biased region" description="Pro residues" evidence="1">
    <location>
        <begin position="240"/>
        <end position="257"/>
    </location>
</feature>
<feature type="region of interest" description="Disordered" evidence="1">
    <location>
        <begin position="1"/>
        <end position="89"/>
    </location>
</feature>
<feature type="compositionally biased region" description="Basic and acidic residues" evidence="1">
    <location>
        <begin position="1"/>
        <end position="26"/>
    </location>
</feature>
<comment type="caution">
    <text evidence="2">The sequence shown here is derived from an EMBL/GenBank/DDBJ whole genome shotgun (WGS) entry which is preliminary data.</text>
</comment>
<dbReference type="EMBL" id="JARGDH010000001">
    <property type="protein sequence ID" value="KAL0281392.1"/>
    <property type="molecule type" value="Genomic_DNA"/>
</dbReference>
<feature type="compositionally biased region" description="Polar residues" evidence="1">
    <location>
        <begin position="137"/>
        <end position="147"/>
    </location>
</feature>
<proteinExistence type="predicted"/>
<accession>A0AAW2IHY4</accession>
<feature type="compositionally biased region" description="Low complexity" evidence="1">
    <location>
        <begin position="267"/>
        <end position="284"/>
    </location>
</feature>
<name>A0AAW2IHY4_9NEOP</name>
<organism evidence="2">
    <name type="scientific">Menopon gallinae</name>
    <name type="common">poultry shaft louse</name>
    <dbReference type="NCBI Taxonomy" id="328185"/>
    <lineage>
        <taxon>Eukaryota</taxon>
        <taxon>Metazoa</taxon>
        <taxon>Ecdysozoa</taxon>
        <taxon>Arthropoda</taxon>
        <taxon>Hexapoda</taxon>
        <taxon>Insecta</taxon>
        <taxon>Pterygota</taxon>
        <taxon>Neoptera</taxon>
        <taxon>Paraneoptera</taxon>
        <taxon>Psocodea</taxon>
        <taxon>Troctomorpha</taxon>
        <taxon>Phthiraptera</taxon>
        <taxon>Amblycera</taxon>
        <taxon>Menoponidae</taxon>
        <taxon>Menopon</taxon>
    </lineage>
</organism>
<dbReference type="AlphaFoldDB" id="A0AAW2IHY4"/>
<feature type="compositionally biased region" description="Basic and acidic residues" evidence="1">
    <location>
        <begin position="219"/>
        <end position="228"/>
    </location>
</feature>
<protein>
    <submittedName>
        <fullName evidence="2">Uncharacterized protein</fullName>
    </submittedName>
</protein>
<gene>
    <name evidence="2" type="ORF">PYX00_002391</name>
</gene>